<proteinExistence type="predicted"/>
<reference evidence="2" key="1">
    <citation type="submission" date="2019-03" db="EMBL/GenBank/DDBJ databases">
        <title>Lake Tanganyika Metagenome-Assembled Genomes (MAGs).</title>
        <authorList>
            <person name="Tran P."/>
        </authorList>
    </citation>
    <scope>NUCLEOTIDE SEQUENCE</scope>
    <source>
        <strain evidence="2">M_DeepCast_50m_m2_156</strain>
    </source>
</reference>
<organism evidence="2 3">
    <name type="scientific">Candidatus Iainarchaeum sp</name>
    <dbReference type="NCBI Taxonomy" id="3101447"/>
    <lineage>
        <taxon>Archaea</taxon>
        <taxon>Candidatus Iainarchaeota</taxon>
        <taxon>Candidatus Iainarchaeia</taxon>
        <taxon>Candidatus Iainarchaeales</taxon>
        <taxon>Candidatus Iainarchaeaceae</taxon>
        <taxon>Candidatus Iainarchaeum</taxon>
    </lineage>
</organism>
<evidence type="ECO:0000313" key="2">
    <source>
        <dbReference type="EMBL" id="MBM3282309.1"/>
    </source>
</evidence>
<dbReference type="EMBL" id="VGJJ01000022">
    <property type="protein sequence ID" value="MBM3282309.1"/>
    <property type="molecule type" value="Genomic_DNA"/>
</dbReference>
<evidence type="ECO:0000313" key="3">
    <source>
        <dbReference type="Proteomes" id="UP000774699"/>
    </source>
</evidence>
<comment type="caution">
    <text evidence="2">The sequence shown here is derived from an EMBL/GenBank/DDBJ whole genome shotgun (WGS) entry which is preliminary data.</text>
</comment>
<protein>
    <submittedName>
        <fullName evidence="2">Uncharacterized protein</fullName>
    </submittedName>
</protein>
<feature type="region of interest" description="Disordered" evidence="1">
    <location>
        <begin position="1"/>
        <end position="34"/>
    </location>
</feature>
<evidence type="ECO:0000256" key="1">
    <source>
        <dbReference type="SAM" id="MobiDB-lite"/>
    </source>
</evidence>
<gene>
    <name evidence="2" type="ORF">FJY86_03140</name>
</gene>
<sequence length="406" mass="47349">MPAPKRAPRMRLVGKPTPTAVRSTVAPRPKLSKKRMHPIRIPKVKDKPIYFGPSTLEKASTPLAAYALRMNRMQRRATIPLTTREMIDAERMRIRGLQTPKDVKNYLNSLERGNEKYLKPGKQKGEIIWKQDERKSIRVGKKKGEPMKQLSLTNYGKFEKLYTDPAGRKWSDMTTEHQMRMAEYVVRTMDKYHSSTKQNFPDGTYRRMKVDEVRNARIPELQKMIGRIQKQLESDMYVLNQMKKNGNDPIMATEMEKNIHGMKNRMSILQGVEHGLTNGRLATIAKQTERKRIRKKIQPPTDPATIEGGRRVIEEWSQRAREQKILPTVTETTREKWRRTPPLTQEGVREAEQQRDRYLKEKELENELDKALASRDPARMRITKLRYMGNWREESAPPRGPARAPS</sequence>
<accession>A0A8T4C740</accession>
<dbReference type="Proteomes" id="UP000774699">
    <property type="component" value="Unassembled WGS sequence"/>
</dbReference>
<name>A0A8T4C740_9ARCH</name>
<dbReference type="AlphaFoldDB" id="A0A8T4C740"/>